<accession>A0A378K685</accession>
<evidence type="ECO:0000313" key="3">
    <source>
        <dbReference type="Proteomes" id="UP000254631"/>
    </source>
</evidence>
<sequence length="108" mass="12146">MAIDANHLLCTYKDDHHLNEEQCRGLCRAATYVRTPEASKEIDRHKIPQIIISASGMARRRGLLLIIRNGGGQVITCNTIRHITNAIDVSDLIVTNLAKYKFAKAYKK</sequence>
<gene>
    <name evidence="2" type="ORF">NCTC12000_02267</name>
</gene>
<protein>
    <submittedName>
        <fullName evidence="2">Metallo-beta-lactamase family protein, RNA-specific</fullName>
    </submittedName>
</protein>
<dbReference type="Pfam" id="PF10996">
    <property type="entry name" value="Beta-Casp"/>
    <property type="match status" value="1"/>
</dbReference>
<organism evidence="2 3">
    <name type="scientific">Legionella pneumophila</name>
    <dbReference type="NCBI Taxonomy" id="446"/>
    <lineage>
        <taxon>Bacteria</taxon>
        <taxon>Pseudomonadati</taxon>
        <taxon>Pseudomonadota</taxon>
        <taxon>Gammaproteobacteria</taxon>
        <taxon>Legionellales</taxon>
        <taxon>Legionellaceae</taxon>
        <taxon>Legionella</taxon>
    </lineage>
</organism>
<evidence type="ECO:0000259" key="1">
    <source>
        <dbReference type="Pfam" id="PF10996"/>
    </source>
</evidence>
<dbReference type="Proteomes" id="UP000254631">
    <property type="component" value="Unassembled WGS sequence"/>
</dbReference>
<feature type="domain" description="Beta-Casp" evidence="1">
    <location>
        <begin position="1"/>
        <end position="58"/>
    </location>
</feature>
<dbReference type="InterPro" id="IPR022712">
    <property type="entry name" value="Beta_Casp"/>
</dbReference>
<evidence type="ECO:0000313" key="2">
    <source>
        <dbReference type="EMBL" id="STX80256.1"/>
    </source>
</evidence>
<dbReference type="AlphaFoldDB" id="A0A378K685"/>
<dbReference type="EMBL" id="UGOL01000001">
    <property type="protein sequence ID" value="STX80256.1"/>
    <property type="molecule type" value="Genomic_DNA"/>
</dbReference>
<name>A0A378K685_LEGPN</name>
<reference evidence="2 3" key="1">
    <citation type="submission" date="2018-06" db="EMBL/GenBank/DDBJ databases">
        <authorList>
            <consortium name="Pathogen Informatics"/>
            <person name="Doyle S."/>
        </authorList>
    </citation>
    <scope>NUCLEOTIDE SEQUENCE [LARGE SCALE GENOMIC DNA]</scope>
    <source>
        <strain evidence="2 3">NCTC12000</strain>
    </source>
</reference>
<proteinExistence type="predicted"/>